<proteinExistence type="predicted"/>
<evidence type="ECO:0000313" key="2">
    <source>
        <dbReference type="Proteomes" id="UP001163046"/>
    </source>
</evidence>
<protein>
    <submittedName>
        <fullName evidence="1">Uncharacterized protein</fullName>
    </submittedName>
</protein>
<accession>A0A9X0CTK1</accession>
<dbReference type="EMBL" id="MU826826">
    <property type="protein sequence ID" value="KAJ7375056.1"/>
    <property type="molecule type" value="Genomic_DNA"/>
</dbReference>
<sequence>MQEYFAAKHVTDTMSDAELRRFVSDHIEKGEWQVVMQFVAGLLGDRDELSIEIFTDLLPVTTAEIEEWKLMIEKVRDDSQPRTLTCWPTRDKTFNTDVIEVYFRNH</sequence>
<reference evidence="1" key="1">
    <citation type="submission" date="2023-01" db="EMBL/GenBank/DDBJ databases">
        <title>Genome assembly of the deep-sea coral Lophelia pertusa.</title>
        <authorList>
            <person name="Herrera S."/>
            <person name="Cordes E."/>
        </authorList>
    </citation>
    <scope>NUCLEOTIDE SEQUENCE</scope>
    <source>
        <strain evidence="1">USNM1676648</strain>
        <tissue evidence="1">Polyp</tissue>
    </source>
</reference>
<gene>
    <name evidence="1" type="ORF">OS493_001788</name>
</gene>
<name>A0A9X0CTK1_9CNID</name>
<dbReference type="Proteomes" id="UP001163046">
    <property type="component" value="Unassembled WGS sequence"/>
</dbReference>
<dbReference type="OrthoDB" id="5962656at2759"/>
<organism evidence="1 2">
    <name type="scientific">Desmophyllum pertusum</name>
    <dbReference type="NCBI Taxonomy" id="174260"/>
    <lineage>
        <taxon>Eukaryota</taxon>
        <taxon>Metazoa</taxon>
        <taxon>Cnidaria</taxon>
        <taxon>Anthozoa</taxon>
        <taxon>Hexacorallia</taxon>
        <taxon>Scleractinia</taxon>
        <taxon>Caryophylliina</taxon>
        <taxon>Caryophylliidae</taxon>
        <taxon>Desmophyllum</taxon>
    </lineage>
</organism>
<comment type="caution">
    <text evidence="1">The sequence shown here is derived from an EMBL/GenBank/DDBJ whole genome shotgun (WGS) entry which is preliminary data.</text>
</comment>
<dbReference type="AlphaFoldDB" id="A0A9X0CTK1"/>
<evidence type="ECO:0000313" key="1">
    <source>
        <dbReference type="EMBL" id="KAJ7375056.1"/>
    </source>
</evidence>
<keyword evidence="2" id="KW-1185">Reference proteome</keyword>